<evidence type="ECO:0000313" key="4">
    <source>
        <dbReference type="EMBL" id="EKG16260.1"/>
    </source>
</evidence>
<reference evidence="4 5" key="1">
    <citation type="journal article" date="2012" name="BMC Genomics">
        <title>Tools to kill: Genome of one of the most destructive plant pathogenic fungi Macrophomina phaseolina.</title>
        <authorList>
            <person name="Islam M.S."/>
            <person name="Haque M.S."/>
            <person name="Islam M.M."/>
            <person name="Emdad E.M."/>
            <person name="Halim A."/>
            <person name="Hossen Q.M.M."/>
            <person name="Hossain M.Z."/>
            <person name="Ahmed B."/>
            <person name="Rahim S."/>
            <person name="Rahman M.S."/>
            <person name="Alam M.M."/>
            <person name="Hou S."/>
            <person name="Wan X."/>
            <person name="Saito J.A."/>
            <person name="Alam M."/>
        </authorList>
    </citation>
    <scope>NUCLEOTIDE SEQUENCE [LARGE SCALE GENOMIC DNA]</scope>
    <source>
        <strain evidence="4 5">MS6</strain>
    </source>
</reference>
<dbReference type="InterPro" id="IPR051609">
    <property type="entry name" value="NmrA/Isoflavone_reductase-like"/>
</dbReference>
<name>K2SHD9_MACPH</name>
<dbReference type="InterPro" id="IPR036291">
    <property type="entry name" value="NAD(P)-bd_dom_sf"/>
</dbReference>
<dbReference type="AlphaFoldDB" id="K2SHD9"/>
<dbReference type="Gene3D" id="3.40.50.720">
    <property type="entry name" value="NAD(P)-binding Rossmann-like Domain"/>
    <property type="match status" value="1"/>
</dbReference>
<keyword evidence="1" id="KW-0521">NADP</keyword>
<protein>
    <submittedName>
        <fullName evidence="4">NmrA-like protein</fullName>
    </submittedName>
</protein>
<dbReference type="SUPFAM" id="SSF51735">
    <property type="entry name" value="NAD(P)-binding Rossmann-fold domains"/>
    <property type="match status" value="1"/>
</dbReference>
<proteinExistence type="predicted"/>
<dbReference type="InterPro" id="IPR008030">
    <property type="entry name" value="NmrA-like"/>
</dbReference>
<dbReference type="HOGENOM" id="CLU_079104_0_0_1"/>
<dbReference type="VEuPathDB" id="FungiDB:MPH_06573"/>
<keyword evidence="2" id="KW-0560">Oxidoreductase</keyword>
<organism evidence="4 5">
    <name type="scientific">Macrophomina phaseolina (strain MS6)</name>
    <name type="common">Charcoal rot fungus</name>
    <dbReference type="NCBI Taxonomy" id="1126212"/>
    <lineage>
        <taxon>Eukaryota</taxon>
        <taxon>Fungi</taxon>
        <taxon>Dikarya</taxon>
        <taxon>Ascomycota</taxon>
        <taxon>Pezizomycotina</taxon>
        <taxon>Dothideomycetes</taxon>
        <taxon>Dothideomycetes incertae sedis</taxon>
        <taxon>Botryosphaeriales</taxon>
        <taxon>Botryosphaeriaceae</taxon>
        <taxon>Macrophomina</taxon>
    </lineage>
</organism>
<dbReference type="InParanoid" id="K2SHD9"/>
<dbReference type="EMBL" id="AHHD01000283">
    <property type="protein sequence ID" value="EKG16260.1"/>
    <property type="molecule type" value="Genomic_DNA"/>
</dbReference>
<feature type="domain" description="NmrA-like" evidence="3">
    <location>
        <begin position="2"/>
        <end position="224"/>
    </location>
</feature>
<gene>
    <name evidence="4" type="ORF">MPH_06573</name>
</gene>
<dbReference type="STRING" id="1126212.K2SHD9"/>
<dbReference type="PANTHER" id="PTHR47706:SF9">
    <property type="entry name" value="NMRA-LIKE DOMAIN-CONTAINING PROTEIN-RELATED"/>
    <property type="match status" value="1"/>
</dbReference>
<evidence type="ECO:0000313" key="5">
    <source>
        <dbReference type="Proteomes" id="UP000007129"/>
    </source>
</evidence>
<dbReference type="PANTHER" id="PTHR47706">
    <property type="entry name" value="NMRA-LIKE FAMILY PROTEIN"/>
    <property type="match status" value="1"/>
</dbReference>
<dbReference type="eggNOG" id="ENOG502SNJP">
    <property type="taxonomic scope" value="Eukaryota"/>
</dbReference>
<evidence type="ECO:0000256" key="1">
    <source>
        <dbReference type="ARBA" id="ARBA00022857"/>
    </source>
</evidence>
<accession>K2SHD9</accession>
<comment type="caution">
    <text evidence="4">The sequence shown here is derived from an EMBL/GenBank/DDBJ whole genome shotgun (WGS) entry which is preliminary data.</text>
</comment>
<dbReference type="Proteomes" id="UP000007129">
    <property type="component" value="Unassembled WGS sequence"/>
</dbReference>
<evidence type="ECO:0000256" key="2">
    <source>
        <dbReference type="ARBA" id="ARBA00023002"/>
    </source>
</evidence>
<evidence type="ECO:0000259" key="3">
    <source>
        <dbReference type="Pfam" id="PF05368"/>
    </source>
</evidence>
<dbReference type="OrthoDB" id="419598at2759"/>
<dbReference type="Pfam" id="PF05368">
    <property type="entry name" value="NmrA"/>
    <property type="match status" value="1"/>
</dbReference>
<sequence length="301" mass="33095">MLILIAGITGMVGRPCAEAALARGNSVRGLGRSPEKLDKGLLQRLERFEKSKDIYDLAALDRAVTGVDAVICAYSYHPELVVEGQLLLLRAAERAGVKIFHASSWNYDWSRGQLGQHESYDPFIAFAAHVRLSSAIKPIYAFTGIIPEYFFYSERDRTWDRGSHTLHYFGDDSSKLRYCTADDLAAYSVEAVQAPGAADGGFLRVQSFTASPADVVAAYRAAHGGSRTARAQRVGSVEDAERMLAEARAVTPATEHEKYVGLSYVVHMARGTWEFEPVDCARFPGVKTTTLAEWFAAHPEL</sequence>
<dbReference type="GO" id="GO:0016491">
    <property type="term" value="F:oxidoreductase activity"/>
    <property type="evidence" value="ECO:0007669"/>
    <property type="project" value="UniProtKB-KW"/>
</dbReference>